<organism evidence="1">
    <name type="scientific">Solanum chilense</name>
    <name type="common">Tomato</name>
    <name type="synonym">Lycopersicon chilense</name>
    <dbReference type="NCBI Taxonomy" id="4083"/>
    <lineage>
        <taxon>Eukaryota</taxon>
        <taxon>Viridiplantae</taxon>
        <taxon>Streptophyta</taxon>
        <taxon>Embryophyta</taxon>
        <taxon>Tracheophyta</taxon>
        <taxon>Spermatophyta</taxon>
        <taxon>Magnoliopsida</taxon>
        <taxon>eudicotyledons</taxon>
        <taxon>Gunneridae</taxon>
        <taxon>Pentapetalae</taxon>
        <taxon>asterids</taxon>
        <taxon>lamiids</taxon>
        <taxon>Solanales</taxon>
        <taxon>Solanaceae</taxon>
        <taxon>Solanoideae</taxon>
        <taxon>Solaneae</taxon>
        <taxon>Solanum</taxon>
        <taxon>Solanum subgen. Lycopersicon</taxon>
    </lineage>
</organism>
<evidence type="ECO:0000313" key="1">
    <source>
        <dbReference type="EMBL" id="TMX05403.1"/>
    </source>
</evidence>
<sequence>MNTRRNATRRLEEEIYNAGVPPRGDQVPPLKEVVVDDPTPSNPPPMKVAQMRAILSQMTQAITNQAQPTMVQAQAMISQANRDVAPRVHEQIMASGLGDFTRINPPIHYGSKVDEDPQEFIDEFYMILCSMGLSTNYNYEFKEVRAKRKDMNSKRARSFDGGATKDRLGIQDNPKYKKSLMGMENCFGCVKSGHKVKYCASIKGQEKSAQPSGSSDAPKKNRFYSLRTKGIVTLGNGGNVTVVGKYGIVGNFGTVS</sequence>
<dbReference type="AlphaFoldDB" id="A0A6N2CCK9"/>
<dbReference type="EMBL" id="RXGB01000070">
    <property type="protein sequence ID" value="TMX05403.1"/>
    <property type="molecule type" value="Genomic_DNA"/>
</dbReference>
<protein>
    <recommendedName>
        <fullName evidence="2">CCHC-type domain-containing protein</fullName>
    </recommendedName>
</protein>
<evidence type="ECO:0008006" key="2">
    <source>
        <dbReference type="Google" id="ProtNLM"/>
    </source>
</evidence>
<accession>A0A6N2CCK9</accession>
<proteinExistence type="predicted"/>
<comment type="caution">
    <text evidence="1">The sequence shown here is derived from an EMBL/GenBank/DDBJ whole genome shotgun (WGS) entry which is preliminary data.</text>
</comment>
<gene>
    <name evidence="1" type="ORF">EJD97_022268</name>
</gene>
<reference evidence="1" key="1">
    <citation type="submission" date="2019-05" db="EMBL/GenBank/DDBJ databases">
        <title>The de novo reference genome and transcriptome assemblies of the wild tomato species Solanum chilense.</title>
        <authorList>
            <person name="Stam R."/>
            <person name="Nosenko T."/>
            <person name="Hoerger A.C."/>
            <person name="Stephan W."/>
            <person name="Seidel M.A."/>
            <person name="Kuhn J.M.M."/>
            <person name="Haberer G."/>
            <person name="Tellier A."/>
        </authorList>
    </citation>
    <scope>NUCLEOTIDE SEQUENCE</scope>
    <source>
        <tissue evidence="1">Mature leaves</tissue>
    </source>
</reference>
<name>A0A6N2CCK9_SOLCI</name>